<evidence type="ECO:0000313" key="2">
    <source>
        <dbReference type="EMBL" id="MBX28843.1"/>
    </source>
</evidence>
<keyword evidence="1" id="KW-1133">Transmembrane helix</keyword>
<keyword evidence="1" id="KW-0812">Transmembrane</keyword>
<feature type="transmembrane region" description="Helical" evidence="1">
    <location>
        <begin position="71"/>
        <end position="90"/>
    </location>
</feature>
<organism evidence="2">
    <name type="scientific">Rhizophora mucronata</name>
    <name type="common">Asiatic mangrove</name>
    <dbReference type="NCBI Taxonomy" id="61149"/>
    <lineage>
        <taxon>Eukaryota</taxon>
        <taxon>Viridiplantae</taxon>
        <taxon>Streptophyta</taxon>
        <taxon>Embryophyta</taxon>
        <taxon>Tracheophyta</taxon>
        <taxon>Spermatophyta</taxon>
        <taxon>Magnoliopsida</taxon>
        <taxon>eudicotyledons</taxon>
        <taxon>Gunneridae</taxon>
        <taxon>Pentapetalae</taxon>
        <taxon>rosids</taxon>
        <taxon>fabids</taxon>
        <taxon>Malpighiales</taxon>
        <taxon>Rhizophoraceae</taxon>
        <taxon>Rhizophora</taxon>
    </lineage>
</organism>
<keyword evidence="1" id="KW-0472">Membrane</keyword>
<dbReference type="EMBL" id="GGEC01048359">
    <property type="protein sequence ID" value="MBX28843.1"/>
    <property type="molecule type" value="Transcribed_RNA"/>
</dbReference>
<evidence type="ECO:0000256" key="1">
    <source>
        <dbReference type="SAM" id="Phobius"/>
    </source>
</evidence>
<proteinExistence type="predicted"/>
<name>A0A2P2MF87_RHIMU</name>
<dbReference type="AlphaFoldDB" id="A0A2P2MF87"/>
<sequence>MKTKNPQQSPLMIYCLLEELVAFQPCNMLIIEFPSSFKVSKFSGAICYCSISLHVSRVFSLSLRDGKNHRMIFNGFTLFTIFAVRLLSLLQPSSPLLDHSHP</sequence>
<protein>
    <submittedName>
        <fullName evidence="2">Protein FLUORESCENT IN BLUE LIGHTic isoform X2</fullName>
    </submittedName>
</protein>
<reference evidence="2" key="1">
    <citation type="submission" date="2018-02" db="EMBL/GenBank/DDBJ databases">
        <title>Rhizophora mucronata_Transcriptome.</title>
        <authorList>
            <person name="Meera S.P."/>
            <person name="Sreeshan A."/>
            <person name="Augustine A."/>
        </authorList>
    </citation>
    <scope>NUCLEOTIDE SEQUENCE</scope>
    <source>
        <tissue evidence="2">Leaf</tissue>
    </source>
</reference>
<accession>A0A2P2MF87</accession>